<feature type="transmembrane region" description="Helical" evidence="1">
    <location>
        <begin position="141"/>
        <end position="162"/>
    </location>
</feature>
<dbReference type="EMBL" id="MT144042">
    <property type="protein sequence ID" value="QJA47424.1"/>
    <property type="molecule type" value="Genomic_DNA"/>
</dbReference>
<feature type="transmembrane region" description="Helical" evidence="1">
    <location>
        <begin position="101"/>
        <end position="121"/>
    </location>
</feature>
<keyword evidence="1" id="KW-0812">Transmembrane</keyword>
<reference evidence="2" key="1">
    <citation type="submission" date="2020-03" db="EMBL/GenBank/DDBJ databases">
        <title>The deep terrestrial virosphere.</title>
        <authorList>
            <person name="Holmfeldt K."/>
            <person name="Nilsson E."/>
            <person name="Simone D."/>
            <person name="Lopez-Fernandez M."/>
            <person name="Wu X."/>
            <person name="de Brujin I."/>
            <person name="Lundin D."/>
            <person name="Andersson A."/>
            <person name="Bertilsson S."/>
            <person name="Dopson M."/>
        </authorList>
    </citation>
    <scope>NUCLEOTIDE SEQUENCE</scope>
    <source>
        <strain evidence="2">TM448A00666</strain>
    </source>
</reference>
<evidence type="ECO:0000256" key="1">
    <source>
        <dbReference type="SAM" id="Phobius"/>
    </source>
</evidence>
<feature type="transmembrane region" description="Helical" evidence="1">
    <location>
        <begin position="16"/>
        <end position="38"/>
    </location>
</feature>
<name>A0A6H1ZIN2_9ZZZZ</name>
<feature type="transmembrane region" description="Helical" evidence="1">
    <location>
        <begin position="74"/>
        <end position="94"/>
    </location>
</feature>
<accession>A0A6H1ZIN2</accession>
<organism evidence="2">
    <name type="scientific">viral metagenome</name>
    <dbReference type="NCBI Taxonomy" id="1070528"/>
    <lineage>
        <taxon>unclassified sequences</taxon>
        <taxon>metagenomes</taxon>
        <taxon>organismal metagenomes</taxon>
    </lineage>
</organism>
<protein>
    <submittedName>
        <fullName evidence="2">Uncharacterized protein</fullName>
    </submittedName>
</protein>
<sequence length="172" mass="19131">MKLSKIKKNKKASVQDLLYVGITLFVFAMVILICFRISTSLNTEFQASDQIDAYGKTAHQQITNLYPGIIDNSFLFVTVILSIGTLILAALVRIHPIFLPIYLLAWMFVIFLCAVFSNAYQEMAANPDLAALAAQMTLMNQVMTTLPFIIGIVGALLAIVMYKAYKGDQYGY</sequence>
<evidence type="ECO:0000313" key="2">
    <source>
        <dbReference type="EMBL" id="QJA47424.1"/>
    </source>
</evidence>
<keyword evidence="1" id="KW-1133">Transmembrane helix</keyword>
<proteinExistence type="predicted"/>
<gene>
    <name evidence="2" type="ORF">TM448A00666_0028</name>
</gene>
<dbReference type="AlphaFoldDB" id="A0A6H1ZIN2"/>
<keyword evidence="1" id="KW-0472">Membrane</keyword>